<feature type="domain" description="Ribonuclease PIN" evidence="11">
    <location>
        <begin position="13"/>
        <end position="102"/>
    </location>
</feature>
<dbReference type="PANTHER" id="PTHR12814:SF2">
    <property type="entry name" value="RNA-BINDING PROTEIN NOB1"/>
    <property type="match status" value="1"/>
</dbReference>
<evidence type="ECO:0000256" key="5">
    <source>
        <dbReference type="ARBA" id="ARBA00022833"/>
    </source>
</evidence>
<dbReference type="GO" id="GO:0005737">
    <property type="term" value="C:cytoplasm"/>
    <property type="evidence" value="ECO:0007669"/>
    <property type="project" value="UniProtKB-ARBA"/>
</dbReference>
<dbReference type="InterPro" id="IPR014881">
    <property type="entry name" value="NOB1_Zn-bd"/>
</dbReference>
<feature type="binding site" evidence="8">
    <location>
        <position position="330"/>
    </location>
    <ligand>
        <name>Zn(2+)</name>
        <dbReference type="ChEBI" id="CHEBI:29105"/>
    </ligand>
</feature>
<dbReference type="InterPro" id="IPR036283">
    <property type="entry name" value="NOB1_Zf-like_sf"/>
</dbReference>
<feature type="compositionally biased region" description="Basic and acidic residues" evidence="9">
    <location>
        <begin position="417"/>
        <end position="442"/>
    </location>
</feature>
<accession>A0AAF0F4T2</accession>
<dbReference type="FunFam" id="3.40.50.1010:FF:000020">
    <property type="entry name" value="20S-pre-rRNA D-site endonuclease NOB1"/>
    <property type="match status" value="1"/>
</dbReference>
<evidence type="ECO:0000259" key="11">
    <source>
        <dbReference type="Pfam" id="PF17146"/>
    </source>
</evidence>
<feature type="compositionally biased region" description="Acidic residues" evidence="9">
    <location>
        <begin position="235"/>
        <end position="245"/>
    </location>
</feature>
<dbReference type="Gene3D" id="3.40.50.1010">
    <property type="entry name" value="5'-nuclease"/>
    <property type="match status" value="1"/>
</dbReference>
<dbReference type="CDD" id="cd09876">
    <property type="entry name" value="PIN_Nob1-like"/>
    <property type="match status" value="1"/>
</dbReference>
<dbReference type="GO" id="GO:0030688">
    <property type="term" value="C:preribosome, small subunit precursor"/>
    <property type="evidence" value="ECO:0007669"/>
    <property type="project" value="TreeGrafter"/>
</dbReference>
<dbReference type="Pfam" id="PF08772">
    <property type="entry name" value="Zn_ribbon_NOB1"/>
    <property type="match status" value="1"/>
</dbReference>
<keyword evidence="6 7" id="KW-0539">Nucleus</keyword>
<evidence type="ECO:0000256" key="8">
    <source>
        <dbReference type="PIRSR" id="PIRSR037125-1"/>
    </source>
</evidence>
<dbReference type="GO" id="GO:0030490">
    <property type="term" value="P:maturation of SSU-rRNA"/>
    <property type="evidence" value="ECO:0007669"/>
    <property type="project" value="TreeGrafter"/>
</dbReference>
<dbReference type="EMBL" id="CP118376">
    <property type="protein sequence ID" value="WFD43026.1"/>
    <property type="molecule type" value="Genomic_DNA"/>
</dbReference>
<comment type="similarity">
    <text evidence="1 7">Belongs to the NOB1 family.</text>
</comment>
<gene>
    <name evidence="12" type="primary">nob1</name>
    <name evidence="12" type="ORF">MPSI1_001677</name>
</gene>
<dbReference type="GO" id="GO:0005730">
    <property type="term" value="C:nucleolus"/>
    <property type="evidence" value="ECO:0007669"/>
    <property type="project" value="UniProtKB-SubCell"/>
</dbReference>
<feature type="binding site" evidence="8">
    <location>
        <position position="333"/>
    </location>
    <ligand>
        <name>Zn(2+)</name>
        <dbReference type="ChEBI" id="CHEBI:29105"/>
    </ligand>
</feature>
<feature type="compositionally biased region" description="Polar residues" evidence="9">
    <location>
        <begin position="143"/>
        <end position="154"/>
    </location>
</feature>
<dbReference type="AlphaFoldDB" id="A0AAF0F4T2"/>
<feature type="compositionally biased region" description="Polar residues" evidence="9">
    <location>
        <begin position="178"/>
        <end position="192"/>
    </location>
</feature>
<evidence type="ECO:0000256" key="7">
    <source>
        <dbReference type="PIRNR" id="PIRNR037125"/>
    </source>
</evidence>
<evidence type="ECO:0000256" key="1">
    <source>
        <dbReference type="ARBA" id="ARBA00005858"/>
    </source>
</evidence>
<feature type="region of interest" description="Disordered" evidence="9">
    <location>
        <begin position="390"/>
        <end position="496"/>
    </location>
</feature>
<keyword evidence="4" id="KW-0378">Hydrolase</keyword>
<evidence type="ECO:0000256" key="3">
    <source>
        <dbReference type="ARBA" id="ARBA00022723"/>
    </source>
</evidence>
<evidence type="ECO:0000256" key="2">
    <source>
        <dbReference type="ARBA" id="ARBA00022722"/>
    </source>
</evidence>
<dbReference type="Gene3D" id="6.20.210.10">
    <property type="entry name" value="Nin one binding (NOB1), Zn-ribbon-like"/>
    <property type="match status" value="1"/>
</dbReference>
<dbReference type="GO" id="GO:0004521">
    <property type="term" value="F:RNA endonuclease activity"/>
    <property type="evidence" value="ECO:0007669"/>
    <property type="project" value="UniProtKB-UniRule"/>
</dbReference>
<sequence>MSAAEHTPRIQKLVLDAAPLLTQAKISGLAENYYISPSVLAEIRDVRAREYLEHLHTTNQIRLEVREPGAEAMQKVIDFAKQTGDYAVLSSADLHVLALTYAIEVETHGTWRVRDKVGGKTGQQVHEQRRLEEKAHAKETSVPDATSNSVSDSTKATKKGHDPSSQTSLPERSEPRSASKSQEASTLTSHTISPHPEPSQDDDQDGFTVVDADHGFRIKDPRPDPESSHVRNQQEEQDQEDDETVGGEWITPANITQHKNKALGMVTEESQPDKPLSSGRRRGKKRNTNLSVACMTGDFAVQNVLLQMGLRLVSVDGTRIERVKSWVLRCHACYKICKDAERKFCPSCGNATLIRTSVSASAPDHEGKQGLQVHLKPNFEYHNRGTIYSLPMPRAGSSSGGKPSGSSRNDKTGVPVLREDQPEWQRGMAKDKIRKQKEERTLQRTLNQGKDPLSARYADPDWLPDLLTGKHTPSASGLPALGIGRRNPNERRRRKK</sequence>
<name>A0AAF0F4T2_9BASI</name>
<feature type="binding site" evidence="8">
    <location>
        <position position="348"/>
    </location>
    <ligand>
        <name>Zn(2+)</name>
        <dbReference type="ChEBI" id="CHEBI:29105"/>
    </ligand>
</feature>
<comment type="function">
    <text evidence="7">Required for the synthesis of 40S ribosome subunits. Has a role in processing 20S pre-rRNA into the mature 18S rRNA, where it is required for cleavage at the 3' end of the mature 18S rRNA (D-site). Accompanies the 20S pre-rRNA from the nucleus to the cytoplasm.</text>
</comment>
<dbReference type="InterPro" id="IPR017117">
    <property type="entry name" value="Nob1_euk"/>
</dbReference>
<organism evidence="12 13">
    <name type="scientific">Malassezia psittaci</name>
    <dbReference type="NCBI Taxonomy" id="1821823"/>
    <lineage>
        <taxon>Eukaryota</taxon>
        <taxon>Fungi</taxon>
        <taxon>Dikarya</taxon>
        <taxon>Basidiomycota</taxon>
        <taxon>Ustilaginomycotina</taxon>
        <taxon>Malasseziomycetes</taxon>
        <taxon>Malasseziales</taxon>
        <taxon>Malasseziaceae</taxon>
        <taxon>Malassezia</taxon>
    </lineage>
</organism>
<keyword evidence="12" id="KW-0255">Endonuclease</keyword>
<evidence type="ECO:0000256" key="9">
    <source>
        <dbReference type="SAM" id="MobiDB-lite"/>
    </source>
</evidence>
<keyword evidence="3 7" id="KW-0479">Metal-binding</keyword>
<proteinExistence type="inferred from homology"/>
<keyword evidence="13" id="KW-1185">Reference proteome</keyword>
<protein>
    <recommendedName>
        <fullName evidence="7">20S-pre-rRNA D-site endonuclease NOB1</fullName>
    </recommendedName>
</protein>
<dbReference type="GO" id="GO:0016787">
    <property type="term" value="F:hydrolase activity"/>
    <property type="evidence" value="ECO:0007669"/>
    <property type="project" value="UniProtKB-KW"/>
</dbReference>
<dbReference type="PIRSF" id="PIRSF037125">
    <property type="entry name" value="D-site_20S_pre-rRNA_nuclease"/>
    <property type="match status" value="1"/>
</dbReference>
<dbReference type="SUPFAM" id="SSF144206">
    <property type="entry name" value="NOB1 zinc finger-like"/>
    <property type="match status" value="1"/>
</dbReference>
<dbReference type="InterPro" id="IPR039907">
    <property type="entry name" value="NOB1"/>
</dbReference>
<keyword evidence="2" id="KW-0540">Nuclease</keyword>
<reference evidence="12" key="1">
    <citation type="submission" date="2023-02" db="EMBL/GenBank/DDBJ databases">
        <title>Mating type loci evolution in Malassezia.</title>
        <authorList>
            <person name="Coelho M.A."/>
        </authorList>
    </citation>
    <scope>NUCLEOTIDE SEQUENCE</scope>
    <source>
        <strain evidence="12">CBS 14136</strain>
    </source>
</reference>
<evidence type="ECO:0000313" key="12">
    <source>
        <dbReference type="EMBL" id="WFD43026.1"/>
    </source>
</evidence>
<dbReference type="GO" id="GO:0046872">
    <property type="term" value="F:metal ion binding"/>
    <property type="evidence" value="ECO:0007669"/>
    <property type="project" value="UniProtKB-UniRule"/>
</dbReference>
<dbReference type="Pfam" id="PF17146">
    <property type="entry name" value="PIN_6"/>
    <property type="match status" value="1"/>
</dbReference>
<dbReference type="InterPro" id="IPR033411">
    <property type="entry name" value="Ribonuclease_PIN"/>
</dbReference>
<feature type="domain" description="Nin one binding (NOB1) Zn-ribbon-like" evidence="10">
    <location>
        <begin position="320"/>
        <end position="396"/>
    </location>
</feature>
<feature type="compositionally biased region" description="Basic and acidic residues" evidence="9">
    <location>
        <begin position="211"/>
        <end position="234"/>
    </location>
</feature>
<feature type="region of interest" description="Disordered" evidence="9">
    <location>
        <begin position="116"/>
        <end position="288"/>
    </location>
</feature>
<evidence type="ECO:0000313" key="13">
    <source>
        <dbReference type="Proteomes" id="UP001214628"/>
    </source>
</evidence>
<dbReference type="Proteomes" id="UP001214628">
    <property type="component" value="Chromosome 2"/>
</dbReference>
<comment type="subcellular location">
    <subcellularLocation>
        <location evidence="7">Nucleus</location>
        <location evidence="7">Nucleolus</location>
    </subcellularLocation>
</comment>
<feature type="compositionally biased region" description="Basic and acidic residues" evidence="9">
    <location>
        <begin position="126"/>
        <end position="141"/>
    </location>
</feature>
<keyword evidence="5 7" id="KW-0862">Zinc</keyword>
<evidence type="ECO:0000259" key="10">
    <source>
        <dbReference type="Pfam" id="PF08772"/>
    </source>
</evidence>
<feature type="binding site" evidence="8">
    <location>
        <position position="345"/>
    </location>
    <ligand>
        <name>Zn(2+)</name>
        <dbReference type="ChEBI" id="CHEBI:29105"/>
    </ligand>
</feature>
<evidence type="ECO:0000256" key="4">
    <source>
        <dbReference type="ARBA" id="ARBA00022801"/>
    </source>
</evidence>
<dbReference type="PANTHER" id="PTHR12814">
    <property type="entry name" value="RNA-BINDING PROTEIN NOB1"/>
    <property type="match status" value="1"/>
</dbReference>
<evidence type="ECO:0000256" key="6">
    <source>
        <dbReference type="ARBA" id="ARBA00023242"/>
    </source>
</evidence>